<sequence length="283" mass="32221">MAELTRSSSPSQPDAVFKHSDSVFRLSDACYLMLFRRLADAEQSSTPALSLEQHTAIIMSHTIIVERHIQLSDFYNILFEDQTLPKVVEQASWLLFLQRTSSASKNMVREFYAAILRATNLEKPSMEVTVRNIQDHVSNPMLHHRPKEAYDGPVLWLSRVIVPGRSRRQEQPEGQDPPQSSTQGLRTEQQSWAADVMMELTEQMRSIMLPTDQMGSDICAWLTALESKVGQLDLEWRREVAAVWSDLTSMVSGAQLHALTERVVLIEEHMCRVQDALELAEDE</sequence>
<comment type="caution">
    <text evidence="2">The sequence shown here is derived from an EMBL/GenBank/DDBJ whole genome shotgun (WGS) entry which is preliminary data.</text>
</comment>
<dbReference type="AlphaFoldDB" id="A0A6A1VLF4"/>
<reference evidence="2 3" key="1">
    <citation type="journal article" date="2019" name="Plant Biotechnol. J.">
        <title>The red bayberry genome and genetic basis of sex determination.</title>
        <authorList>
            <person name="Jia H.M."/>
            <person name="Jia H.J."/>
            <person name="Cai Q.L."/>
            <person name="Wang Y."/>
            <person name="Zhao H.B."/>
            <person name="Yang W.F."/>
            <person name="Wang G.Y."/>
            <person name="Li Y.H."/>
            <person name="Zhan D.L."/>
            <person name="Shen Y.T."/>
            <person name="Niu Q.F."/>
            <person name="Chang L."/>
            <person name="Qiu J."/>
            <person name="Zhao L."/>
            <person name="Xie H.B."/>
            <person name="Fu W.Y."/>
            <person name="Jin J."/>
            <person name="Li X.W."/>
            <person name="Jiao Y."/>
            <person name="Zhou C.C."/>
            <person name="Tu T."/>
            <person name="Chai C.Y."/>
            <person name="Gao J.L."/>
            <person name="Fan L.J."/>
            <person name="van de Weg E."/>
            <person name="Wang J.Y."/>
            <person name="Gao Z.S."/>
        </authorList>
    </citation>
    <scope>NUCLEOTIDE SEQUENCE [LARGE SCALE GENOMIC DNA]</scope>
    <source>
        <tissue evidence="2">Leaves</tissue>
    </source>
</reference>
<organism evidence="2 3">
    <name type="scientific">Morella rubra</name>
    <name type="common">Chinese bayberry</name>
    <dbReference type="NCBI Taxonomy" id="262757"/>
    <lineage>
        <taxon>Eukaryota</taxon>
        <taxon>Viridiplantae</taxon>
        <taxon>Streptophyta</taxon>
        <taxon>Embryophyta</taxon>
        <taxon>Tracheophyta</taxon>
        <taxon>Spermatophyta</taxon>
        <taxon>Magnoliopsida</taxon>
        <taxon>eudicotyledons</taxon>
        <taxon>Gunneridae</taxon>
        <taxon>Pentapetalae</taxon>
        <taxon>rosids</taxon>
        <taxon>fabids</taxon>
        <taxon>Fagales</taxon>
        <taxon>Myricaceae</taxon>
        <taxon>Morella</taxon>
    </lineage>
</organism>
<evidence type="ECO:0000313" key="3">
    <source>
        <dbReference type="Proteomes" id="UP000516437"/>
    </source>
</evidence>
<feature type="compositionally biased region" description="Polar residues" evidence="1">
    <location>
        <begin position="177"/>
        <end position="188"/>
    </location>
</feature>
<feature type="region of interest" description="Disordered" evidence="1">
    <location>
        <begin position="166"/>
        <end position="188"/>
    </location>
</feature>
<protein>
    <submittedName>
        <fullName evidence="2">Uncharacterized protein</fullName>
    </submittedName>
</protein>
<keyword evidence="3" id="KW-1185">Reference proteome</keyword>
<name>A0A6A1VLF4_9ROSI</name>
<accession>A0A6A1VLF4</accession>
<proteinExistence type="predicted"/>
<gene>
    <name evidence="2" type="ORF">CJ030_MR5G009680</name>
</gene>
<dbReference type="EMBL" id="RXIC02000023">
    <property type="protein sequence ID" value="KAB1212638.1"/>
    <property type="molecule type" value="Genomic_DNA"/>
</dbReference>
<dbReference type="Proteomes" id="UP000516437">
    <property type="component" value="Chromosome 5"/>
</dbReference>
<evidence type="ECO:0000256" key="1">
    <source>
        <dbReference type="SAM" id="MobiDB-lite"/>
    </source>
</evidence>
<evidence type="ECO:0000313" key="2">
    <source>
        <dbReference type="EMBL" id="KAB1212638.1"/>
    </source>
</evidence>